<dbReference type="EMBL" id="JAASRS010000003">
    <property type="protein sequence ID" value="NIK16608.1"/>
    <property type="molecule type" value="Genomic_DNA"/>
</dbReference>
<evidence type="ECO:0000256" key="2">
    <source>
        <dbReference type="ARBA" id="ARBA00022679"/>
    </source>
</evidence>
<evidence type="ECO:0000256" key="4">
    <source>
        <dbReference type="ARBA" id="ARBA00022747"/>
    </source>
</evidence>
<evidence type="ECO:0000256" key="6">
    <source>
        <dbReference type="RuleBase" id="RU000416"/>
    </source>
</evidence>
<keyword evidence="1 5" id="KW-0489">Methyltransferase</keyword>
<dbReference type="GO" id="GO:0032259">
    <property type="term" value="P:methylation"/>
    <property type="evidence" value="ECO:0007669"/>
    <property type="project" value="UniProtKB-KW"/>
</dbReference>
<accession>A0A846MLY1</accession>
<dbReference type="NCBIfam" id="TIGR00675">
    <property type="entry name" value="dcm"/>
    <property type="match status" value="1"/>
</dbReference>
<dbReference type="PROSITE" id="PS00094">
    <property type="entry name" value="C5_MTASE_1"/>
    <property type="match status" value="1"/>
</dbReference>
<dbReference type="EC" id="2.1.1.37" evidence="7"/>
<dbReference type="GO" id="GO:0009307">
    <property type="term" value="P:DNA restriction-modification system"/>
    <property type="evidence" value="ECO:0007669"/>
    <property type="project" value="UniProtKB-KW"/>
</dbReference>
<dbReference type="Pfam" id="PF00145">
    <property type="entry name" value="DNA_methylase"/>
    <property type="match status" value="1"/>
</dbReference>
<dbReference type="Gene3D" id="3.40.50.150">
    <property type="entry name" value="Vaccinia Virus protein VP39"/>
    <property type="match status" value="1"/>
</dbReference>
<protein>
    <recommendedName>
        <fullName evidence="7">Cytosine-specific methyltransferase</fullName>
        <ecNumber evidence="7">2.1.1.37</ecNumber>
    </recommendedName>
</protein>
<dbReference type="PANTHER" id="PTHR10629:SF52">
    <property type="entry name" value="DNA (CYTOSINE-5)-METHYLTRANSFERASE 1"/>
    <property type="match status" value="1"/>
</dbReference>
<reference evidence="8 9" key="1">
    <citation type="submission" date="2020-03" db="EMBL/GenBank/DDBJ databases">
        <title>Genomic Encyclopedia of Archaeal and Bacterial Type Strains, Phase II (KMG-II): from individual species to whole genera.</title>
        <authorList>
            <person name="Goeker M."/>
        </authorList>
    </citation>
    <scope>NUCLEOTIDE SEQUENCE [LARGE SCALE GENOMIC DNA]</scope>
    <source>
        <strain evidence="8 9">DSM 4749</strain>
    </source>
</reference>
<dbReference type="PROSITE" id="PS51679">
    <property type="entry name" value="SAM_MT_C5"/>
    <property type="match status" value="1"/>
</dbReference>
<dbReference type="PRINTS" id="PR00105">
    <property type="entry name" value="C5METTRFRASE"/>
</dbReference>
<dbReference type="AlphaFoldDB" id="A0A846MLY1"/>
<evidence type="ECO:0000256" key="3">
    <source>
        <dbReference type="ARBA" id="ARBA00022691"/>
    </source>
</evidence>
<dbReference type="InterPro" id="IPR029063">
    <property type="entry name" value="SAM-dependent_MTases_sf"/>
</dbReference>
<proteinExistence type="inferred from homology"/>
<dbReference type="GO" id="GO:0003886">
    <property type="term" value="F:DNA (cytosine-5-)-methyltransferase activity"/>
    <property type="evidence" value="ECO:0007669"/>
    <property type="project" value="UniProtKB-EC"/>
</dbReference>
<comment type="similarity">
    <text evidence="5 6">Belongs to the class I-like SAM-binding methyltransferase superfamily. C5-methyltransferase family.</text>
</comment>
<evidence type="ECO:0000313" key="9">
    <source>
        <dbReference type="Proteomes" id="UP000532769"/>
    </source>
</evidence>
<comment type="caution">
    <text evidence="8">The sequence shown here is derived from an EMBL/GenBank/DDBJ whole genome shotgun (WGS) entry which is preliminary data.</text>
</comment>
<dbReference type="RefSeq" id="WP_166912497.1">
    <property type="nucleotide sequence ID" value="NZ_JAASRS010000003.1"/>
</dbReference>
<evidence type="ECO:0000313" key="8">
    <source>
        <dbReference type="EMBL" id="NIK16608.1"/>
    </source>
</evidence>
<dbReference type="GO" id="GO:0003677">
    <property type="term" value="F:DNA binding"/>
    <property type="evidence" value="ECO:0007669"/>
    <property type="project" value="TreeGrafter"/>
</dbReference>
<feature type="active site" evidence="5">
    <location>
        <position position="82"/>
    </location>
</feature>
<keyword evidence="4" id="KW-0680">Restriction system</keyword>
<gene>
    <name evidence="8" type="ORF">BDD39_003249</name>
</gene>
<dbReference type="PANTHER" id="PTHR10629">
    <property type="entry name" value="CYTOSINE-SPECIFIC METHYLTRANSFERASE"/>
    <property type="match status" value="1"/>
</dbReference>
<sequence>MTRRLTHIDCFSGPGGICTGFRAAGFETLLAIELVESCVETYTANHKDVPVINKDIRDVTEEEVKRIVGNRVVDILTAGMPCETFSTAGATSRSFYDHRQFLYREAIRLADAVNARMILFENVPGIQTKKVAKDSDRLIIDEIYDDLAKYGYVHHISTILNAEDFGVPQSRERFFILASREKLDLRVPVAKNRKIVTVEEAFIDLPEEPKETINSAKKKLENGEEIEVEQYKDIDSAYSKLMKDRDFWKFEKKELALTYHFAPVHRKGTIKRFEMIKQGEGLKDLFDKLMAEHGPEEIERLQKEKIIPNKWYIQRNRRLSPDKPSVTVTSHCLSELVHPIKNRALTIREVARLQSFPDFYDFKGGKFVAPHKDPQQDKYEQIGDAVPPLLAYHWGLVIKEILEGVKVTEGV</sequence>
<dbReference type="InterPro" id="IPR018117">
    <property type="entry name" value="C5_DNA_meth_AS"/>
</dbReference>
<dbReference type="GO" id="GO:0044027">
    <property type="term" value="P:negative regulation of gene expression via chromosomal CpG island methylation"/>
    <property type="evidence" value="ECO:0007669"/>
    <property type="project" value="TreeGrafter"/>
</dbReference>
<comment type="catalytic activity">
    <reaction evidence="7">
        <text>a 2'-deoxycytidine in DNA + S-adenosyl-L-methionine = a 5-methyl-2'-deoxycytidine in DNA + S-adenosyl-L-homocysteine + H(+)</text>
        <dbReference type="Rhea" id="RHEA:13681"/>
        <dbReference type="Rhea" id="RHEA-COMP:11369"/>
        <dbReference type="Rhea" id="RHEA-COMP:11370"/>
        <dbReference type="ChEBI" id="CHEBI:15378"/>
        <dbReference type="ChEBI" id="CHEBI:57856"/>
        <dbReference type="ChEBI" id="CHEBI:59789"/>
        <dbReference type="ChEBI" id="CHEBI:85452"/>
        <dbReference type="ChEBI" id="CHEBI:85454"/>
        <dbReference type="EC" id="2.1.1.37"/>
    </reaction>
</comment>
<keyword evidence="9" id="KW-1185">Reference proteome</keyword>
<evidence type="ECO:0000256" key="1">
    <source>
        <dbReference type="ARBA" id="ARBA00022603"/>
    </source>
</evidence>
<dbReference type="Gene3D" id="3.90.120.10">
    <property type="entry name" value="DNA Methylase, subunit A, domain 2"/>
    <property type="match status" value="1"/>
</dbReference>
<dbReference type="InterPro" id="IPR050390">
    <property type="entry name" value="C5-Methyltransferase"/>
</dbReference>
<dbReference type="SUPFAM" id="SSF53335">
    <property type="entry name" value="S-adenosyl-L-methionine-dependent methyltransferases"/>
    <property type="match status" value="1"/>
</dbReference>
<dbReference type="GeneID" id="94901429"/>
<keyword evidence="3 5" id="KW-0949">S-adenosyl-L-methionine</keyword>
<dbReference type="InterPro" id="IPR001525">
    <property type="entry name" value="C5_MeTfrase"/>
</dbReference>
<evidence type="ECO:0000256" key="7">
    <source>
        <dbReference type="RuleBase" id="RU000417"/>
    </source>
</evidence>
<name>A0A846MLY1_9BACL</name>
<evidence type="ECO:0000256" key="5">
    <source>
        <dbReference type="PROSITE-ProRule" id="PRU01016"/>
    </source>
</evidence>
<dbReference type="Proteomes" id="UP000532769">
    <property type="component" value="Unassembled WGS sequence"/>
</dbReference>
<keyword evidence="2 5" id="KW-0808">Transferase</keyword>
<organism evidence="8 9">
    <name type="scientific">Saccharococcus thermophilus</name>
    <dbReference type="NCBI Taxonomy" id="29396"/>
    <lineage>
        <taxon>Bacteria</taxon>
        <taxon>Bacillati</taxon>
        <taxon>Bacillota</taxon>
        <taxon>Bacilli</taxon>
        <taxon>Bacillales</taxon>
        <taxon>Anoxybacillaceae</taxon>
        <taxon>Saccharococcus</taxon>
    </lineage>
</organism>